<organism evidence="2 3">
    <name type="scientific">Breznakia pachnodae</name>
    <dbReference type="NCBI Taxonomy" id="265178"/>
    <lineage>
        <taxon>Bacteria</taxon>
        <taxon>Bacillati</taxon>
        <taxon>Bacillota</taxon>
        <taxon>Erysipelotrichia</taxon>
        <taxon>Erysipelotrichales</taxon>
        <taxon>Erysipelotrichaceae</taxon>
        <taxon>Breznakia</taxon>
    </lineage>
</organism>
<evidence type="ECO:0000256" key="1">
    <source>
        <dbReference type="SAM" id="Phobius"/>
    </source>
</evidence>
<protein>
    <submittedName>
        <fullName evidence="2">Membrane protein</fullName>
    </submittedName>
</protein>
<sequence>MKLYFGSMVTSVTTLLLIGMFGYIGYSFNHRNEITLWGRRIAVLLAVGLIICIFAASRDNYHMSVQNAIDGSTEVGVFSIHSIQSTVNCIIALGIVICGILSIFMKSQDARQILFFILSLCICMKIGIIEFSRIWLYLQ</sequence>
<reference evidence="2 3" key="1">
    <citation type="submission" date="2023-07" db="EMBL/GenBank/DDBJ databases">
        <title>Genomic Encyclopedia of Type Strains, Phase IV (KMG-IV): sequencing the most valuable type-strain genomes for metagenomic binning, comparative biology and taxonomic classification.</title>
        <authorList>
            <person name="Goeker M."/>
        </authorList>
    </citation>
    <scope>NUCLEOTIDE SEQUENCE [LARGE SCALE GENOMIC DNA]</scope>
    <source>
        <strain evidence="2 3">DSM 16784</strain>
    </source>
</reference>
<feature type="transmembrane region" description="Helical" evidence="1">
    <location>
        <begin position="78"/>
        <end position="101"/>
    </location>
</feature>
<dbReference type="RefSeq" id="WP_307407278.1">
    <property type="nucleotide sequence ID" value="NZ_JAUSUR010000002.1"/>
</dbReference>
<gene>
    <name evidence="2" type="ORF">J2S15_001714</name>
</gene>
<feature type="transmembrane region" description="Helical" evidence="1">
    <location>
        <begin position="113"/>
        <end position="136"/>
    </location>
</feature>
<keyword evidence="1" id="KW-0472">Membrane</keyword>
<accession>A0ABU0E260</accession>
<dbReference type="Proteomes" id="UP001230220">
    <property type="component" value="Unassembled WGS sequence"/>
</dbReference>
<keyword evidence="3" id="KW-1185">Reference proteome</keyword>
<comment type="caution">
    <text evidence="2">The sequence shown here is derived from an EMBL/GenBank/DDBJ whole genome shotgun (WGS) entry which is preliminary data.</text>
</comment>
<proteinExistence type="predicted"/>
<feature type="transmembrane region" description="Helical" evidence="1">
    <location>
        <begin position="41"/>
        <end position="58"/>
    </location>
</feature>
<name>A0ABU0E260_9FIRM</name>
<keyword evidence="1" id="KW-0812">Transmembrane</keyword>
<feature type="transmembrane region" description="Helical" evidence="1">
    <location>
        <begin position="6"/>
        <end position="29"/>
    </location>
</feature>
<evidence type="ECO:0000313" key="3">
    <source>
        <dbReference type="Proteomes" id="UP001230220"/>
    </source>
</evidence>
<dbReference type="EMBL" id="JAUSUR010000002">
    <property type="protein sequence ID" value="MDQ0360969.1"/>
    <property type="molecule type" value="Genomic_DNA"/>
</dbReference>
<keyword evidence="1" id="KW-1133">Transmembrane helix</keyword>
<evidence type="ECO:0000313" key="2">
    <source>
        <dbReference type="EMBL" id="MDQ0360969.1"/>
    </source>
</evidence>